<protein>
    <submittedName>
        <fullName evidence="1">Uncharacterized protein</fullName>
    </submittedName>
</protein>
<proteinExistence type="predicted"/>
<dbReference type="Proteomes" id="UP000604046">
    <property type="component" value="Unassembled WGS sequence"/>
</dbReference>
<gene>
    <name evidence="1" type="ORF">SNAT2548_LOCUS6486</name>
</gene>
<dbReference type="AlphaFoldDB" id="A0A812JFE8"/>
<dbReference type="EMBL" id="CAJNDS010000433">
    <property type="protein sequence ID" value="CAE7205536.1"/>
    <property type="molecule type" value="Genomic_DNA"/>
</dbReference>
<evidence type="ECO:0000313" key="2">
    <source>
        <dbReference type="Proteomes" id="UP000604046"/>
    </source>
</evidence>
<name>A0A812JFE8_9DINO</name>
<reference evidence="1" key="1">
    <citation type="submission" date="2021-02" db="EMBL/GenBank/DDBJ databases">
        <authorList>
            <person name="Dougan E. K."/>
            <person name="Rhodes N."/>
            <person name="Thang M."/>
            <person name="Chan C."/>
        </authorList>
    </citation>
    <scope>NUCLEOTIDE SEQUENCE</scope>
</reference>
<keyword evidence="2" id="KW-1185">Reference proteome</keyword>
<evidence type="ECO:0000313" key="1">
    <source>
        <dbReference type="EMBL" id="CAE7205536.1"/>
    </source>
</evidence>
<organism evidence="1 2">
    <name type="scientific">Symbiodinium natans</name>
    <dbReference type="NCBI Taxonomy" id="878477"/>
    <lineage>
        <taxon>Eukaryota</taxon>
        <taxon>Sar</taxon>
        <taxon>Alveolata</taxon>
        <taxon>Dinophyceae</taxon>
        <taxon>Suessiales</taxon>
        <taxon>Symbiodiniaceae</taxon>
        <taxon>Symbiodinium</taxon>
    </lineage>
</organism>
<accession>A0A812JFE8</accession>
<comment type="caution">
    <text evidence="1">The sequence shown here is derived from an EMBL/GenBank/DDBJ whole genome shotgun (WGS) entry which is preliminary data.</text>
</comment>
<sequence length="170" mass="18771">MEAMVEVMLGLGKLILEYVQHKSSVGLHGYELEENYARQEATIPAAAVTCYILKMLKDKFPEDMSDQNSELLSNDEKFAETVSSFLSSYDLNPEADVASASEWYGLCQSYAADAEAAPDRYWVLNPVDTTWTQCVIMNSQIGIDSGCYRRSSAVTMASSCASQSMRGCAR</sequence>